<organism evidence="3 4">
    <name type="scientific">Collybia nuda</name>
    <dbReference type="NCBI Taxonomy" id="64659"/>
    <lineage>
        <taxon>Eukaryota</taxon>
        <taxon>Fungi</taxon>
        <taxon>Dikarya</taxon>
        <taxon>Basidiomycota</taxon>
        <taxon>Agaricomycotina</taxon>
        <taxon>Agaricomycetes</taxon>
        <taxon>Agaricomycetidae</taxon>
        <taxon>Agaricales</taxon>
        <taxon>Tricholomatineae</taxon>
        <taxon>Clitocybaceae</taxon>
        <taxon>Collybia</taxon>
    </lineage>
</organism>
<keyword evidence="1" id="KW-0812">Transmembrane</keyword>
<sequence length="218" mass="24554">MRKISYFISFFAVLCTLLLNVLSDSRSDWLVVQTPEILHTKITITYGLSQRCENTLTSIPGRNNGKWEYTDYECRAFPAKVADGCEDENEGFCSAWISASYFEELAIWCAAASLVSILFGISTHSRRRRIWRAVACLIFLHAIFQIIAFALVTDLYRRARFPTFEQAHPGTAYVLNVISWVSSILVVFAIITTGMAADKGVRWAAGNRAYQSLDQEVG</sequence>
<feature type="signal peptide" evidence="2">
    <location>
        <begin position="1"/>
        <end position="23"/>
    </location>
</feature>
<keyword evidence="4" id="KW-1185">Reference proteome</keyword>
<keyword evidence="1" id="KW-1133">Transmembrane helix</keyword>
<protein>
    <submittedName>
        <fullName evidence="3">Uncharacterized protein</fullName>
    </submittedName>
</protein>
<dbReference type="OrthoDB" id="61370at2759"/>
<name>A0A9P5Y3B6_9AGAR</name>
<comment type="caution">
    <text evidence="3">The sequence shown here is derived from an EMBL/GenBank/DDBJ whole genome shotgun (WGS) entry which is preliminary data.</text>
</comment>
<feature type="transmembrane region" description="Helical" evidence="1">
    <location>
        <begin position="130"/>
        <end position="152"/>
    </location>
</feature>
<evidence type="ECO:0000256" key="2">
    <source>
        <dbReference type="SAM" id="SignalP"/>
    </source>
</evidence>
<evidence type="ECO:0000256" key="1">
    <source>
        <dbReference type="SAM" id="Phobius"/>
    </source>
</evidence>
<feature type="transmembrane region" description="Helical" evidence="1">
    <location>
        <begin position="172"/>
        <end position="192"/>
    </location>
</feature>
<reference evidence="3" key="1">
    <citation type="submission" date="2020-11" db="EMBL/GenBank/DDBJ databases">
        <authorList>
            <consortium name="DOE Joint Genome Institute"/>
            <person name="Ahrendt S."/>
            <person name="Riley R."/>
            <person name="Andreopoulos W."/>
            <person name="Labutti K."/>
            <person name="Pangilinan J."/>
            <person name="Ruiz-Duenas F.J."/>
            <person name="Barrasa J.M."/>
            <person name="Sanchez-Garcia M."/>
            <person name="Camarero S."/>
            <person name="Miyauchi S."/>
            <person name="Serrano A."/>
            <person name="Linde D."/>
            <person name="Babiker R."/>
            <person name="Drula E."/>
            <person name="Ayuso-Fernandez I."/>
            <person name="Pacheco R."/>
            <person name="Padilla G."/>
            <person name="Ferreira P."/>
            <person name="Barriuso J."/>
            <person name="Kellner H."/>
            <person name="Castanera R."/>
            <person name="Alfaro M."/>
            <person name="Ramirez L."/>
            <person name="Pisabarro A.G."/>
            <person name="Kuo A."/>
            <person name="Tritt A."/>
            <person name="Lipzen A."/>
            <person name="He G."/>
            <person name="Yan M."/>
            <person name="Ng V."/>
            <person name="Cullen D."/>
            <person name="Martin F."/>
            <person name="Rosso M.-N."/>
            <person name="Henrissat B."/>
            <person name="Hibbett D."/>
            <person name="Martinez A.T."/>
            <person name="Grigoriev I.V."/>
        </authorList>
    </citation>
    <scope>NUCLEOTIDE SEQUENCE</scope>
    <source>
        <strain evidence="3">CBS 247.69</strain>
    </source>
</reference>
<keyword evidence="2" id="KW-0732">Signal</keyword>
<keyword evidence="1" id="KW-0472">Membrane</keyword>
<dbReference type="AlphaFoldDB" id="A0A9P5Y3B6"/>
<dbReference type="Gene3D" id="1.20.140.150">
    <property type="match status" value="1"/>
</dbReference>
<accession>A0A9P5Y3B6</accession>
<dbReference type="EMBL" id="MU150294">
    <property type="protein sequence ID" value="KAF9460691.1"/>
    <property type="molecule type" value="Genomic_DNA"/>
</dbReference>
<proteinExistence type="predicted"/>
<feature type="transmembrane region" description="Helical" evidence="1">
    <location>
        <begin position="105"/>
        <end position="123"/>
    </location>
</feature>
<evidence type="ECO:0000313" key="4">
    <source>
        <dbReference type="Proteomes" id="UP000807353"/>
    </source>
</evidence>
<evidence type="ECO:0000313" key="3">
    <source>
        <dbReference type="EMBL" id="KAF9460691.1"/>
    </source>
</evidence>
<feature type="chain" id="PRO_5040136040" evidence="2">
    <location>
        <begin position="24"/>
        <end position="218"/>
    </location>
</feature>
<gene>
    <name evidence="3" type="ORF">BDZ94DRAFT_1283793</name>
</gene>
<dbReference type="Proteomes" id="UP000807353">
    <property type="component" value="Unassembled WGS sequence"/>
</dbReference>